<comment type="caution">
    <text evidence="2">The sequence shown here is derived from an EMBL/GenBank/DDBJ whole genome shotgun (WGS) entry which is preliminary data.</text>
</comment>
<feature type="domain" description="HNH nuclease" evidence="1">
    <location>
        <begin position="156"/>
        <end position="204"/>
    </location>
</feature>
<dbReference type="GO" id="GO:0003676">
    <property type="term" value="F:nucleic acid binding"/>
    <property type="evidence" value="ECO:0007669"/>
    <property type="project" value="InterPro"/>
</dbReference>
<dbReference type="RefSeq" id="WP_078657356.1">
    <property type="nucleotide sequence ID" value="NZ_BMUG01000005.1"/>
</dbReference>
<dbReference type="GO" id="GO:0008270">
    <property type="term" value="F:zinc ion binding"/>
    <property type="evidence" value="ECO:0007669"/>
    <property type="project" value="InterPro"/>
</dbReference>
<dbReference type="InterPro" id="IPR003615">
    <property type="entry name" value="HNH_nuc"/>
</dbReference>
<name>A0A7J0D6A6_STRMI</name>
<dbReference type="Pfam" id="PF01844">
    <property type="entry name" value="HNH"/>
    <property type="match status" value="1"/>
</dbReference>
<dbReference type="SMART" id="SM00507">
    <property type="entry name" value="HNHc"/>
    <property type="match status" value="1"/>
</dbReference>
<dbReference type="CDD" id="cd00085">
    <property type="entry name" value="HNHc"/>
    <property type="match status" value="1"/>
</dbReference>
<gene>
    <name evidence="2" type="ORF">Smic_81110</name>
</gene>
<evidence type="ECO:0000313" key="3">
    <source>
        <dbReference type="Proteomes" id="UP000498740"/>
    </source>
</evidence>
<dbReference type="InterPro" id="IPR002711">
    <property type="entry name" value="HNH"/>
</dbReference>
<evidence type="ECO:0000313" key="2">
    <source>
        <dbReference type="EMBL" id="GFN09555.1"/>
    </source>
</evidence>
<dbReference type="GO" id="GO:0004519">
    <property type="term" value="F:endonuclease activity"/>
    <property type="evidence" value="ECO:0007669"/>
    <property type="project" value="InterPro"/>
</dbReference>
<dbReference type="EMBL" id="BLWD01000002">
    <property type="protein sequence ID" value="GFN09555.1"/>
    <property type="molecule type" value="Genomic_DNA"/>
</dbReference>
<dbReference type="AlphaFoldDB" id="A0A7J0D6A6"/>
<reference evidence="2 3" key="1">
    <citation type="submission" date="2020-05" db="EMBL/GenBank/DDBJ databases">
        <title>Whole genome shotgun sequence of Streptomyces microflavus NBRC 13062.</title>
        <authorList>
            <person name="Komaki H."/>
            <person name="Tamura T."/>
        </authorList>
    </citation>
    <scope>NUCLEOTIDE SEQUENCE [LARGE SCALE GENOMIC DNA]</scope>
    <source>
        <strain evidence="2 3">NBRC 13062</strain>
    </source>
</reference>
<evidence type="ECO:0000259" key="1">
    <source>
        <dbReference type="SMART" id="SM00507"/>
    </source>
</evidence>
<sequence length="240" mass="27450">METKESPLADKKARMRFNKAMREKGIPAKACGKCFVVKGYDAFNVDRRKKAHPEVPSCKACSAAAMRTRRNVRMEDPTAREAERIRSLAKAARDREAVNVRSRTWYRANRERRMEADRRWKAANPEAWRSITLHARQLRRARQKDATVVPFTHAEMLADWEERDLYGCAFCGGPYDDIEHLVPLSKGGEHSLDNIVPSCRDCNRGVGGKHSRLPWEWLAERFPNLAPILVPSVLPDVDTP</sequence>
<protein>
    <submittedName>
        <fullName evidence="2">Bacteriophage protein</fullName>
    </submittedName>
</protein>
<dbReference type="Gene3D" id="1.10.30.50">
    <property type="match status" value="1"/>
</dbReference>
<proteinExistence type="predicted"/>
<organism evidence="2 3">
    <name type="scientific">Streptomyces microflavus</name>
    <name type="common">Streptomyces lipmanii</name>
    <dbReference type="NCBI Taxonomy" id="1919"/>
    <lineage>
        <taxon>Bacteria</taxon>
        <taxon>Bacillati</taxon>
        <taxon>Actinomycetota</taxon>
        <taxon>Actinomycetes</taxon>
        <taxon>Kitasatosporales</taxon>
        <taxon>Streptomycetaceae</taxon>
        <taxon>Streptomyces</taxon>
    </lineage>
</organism>
<accession>A0A7J0D6A6</accession>
<dbReference type="Proteomes" id="UP000498740">
    <property type="component" value="Unassembled WGS sequence"/>
</dbReference>